<name>S8DY55_9LAMI</name>
<accession>S8DY55</accession>
<dbReference type="PRINTS" id="PR01217">
    <property type="entry name" value="PRICHEXTENSN"/>
</dbReference>
<dbReference type="Proteomes" id="UP000015453">
    <property type="component" value="Unassembled WGS sequence"/>
</dbReference>
<gene>
    <name evidence="2" type="ORF">M569_09923</name>
</gene>
<proteinExistence type="predicted"/>
<evidence type="ECO:0000313" key="2">
    <source>
        <dbReference type="EMBL" id="EPS64857.1"/>
    </source>
</evidence>
<comment type="caution">
    <text evidence="2">The sequence shown here is derived from an EMBL/GenBank/DDBJ whole genome shotgun (WGS) entry which is preliminary data.</text>
</comment>
<dbReference type="AlphaFoldDB" id="S8DY55"/>
<reference evidence="2 3" key="1">
    <citation type="journal article" date="2013" name="BMC Genomics">
        <title>The miniature genome of a carnivorous plant Genlisea aurea contains a low number of genes and short non-coding sequences.</title>
        <authorList>
            <person name="Leushkin E.V."/>
            <person name="Sutormin R.A."/>
            <person name="Nabieva E.R."/>
            <person name="Penin A.A."/>
            <person name="Kondrashov A.S."/>
            <person name="Logacheva M.D."/>
        </authorList>
    </citation>
    <scope>NUCLEOTIDE SEQUENCE [LARGE SCALE GENOMIC DNA]</scope>
</reference>
<feature type="compositionally biased region" description="Pro residues" evidence="1">
    <location>
        <begin position="57"/>
        <end position="131"/>
    </location>
</feature>
<sequence>MARSSWQPIRRNSKFRNNSLSDSASVFRAFAMAISRVCALLIAAILFGLAVASPAPAHSPSPSPAPAHSPSPSPSPHLAPSPHSPAPSPHSPTPSPHSPTPSPHSPTPSPAPHHAPSPYSPGPSPNAPTPPSGAVSLSRSGIYITAAAGTLISFSLMMA</sequence>
<dbReference type="EMBL" id="AUSU01004572">
    <property type="protein sequence ID" value="EPS64857.1"/>
    <property type="molecule type" value="Genomic_DNA"/>
</dbReference>
<keyword evidence="3" id="KW-1185">Reference proteome</keyword>
<feature type="region of interest" description="Disordered" evidence="1">
    <location>
        <begin position="53"/>
        <end position="136"/>
    </location>
</feature>
<evidence type="ECO:0000313" key="3">
    <source>
        <dbReference type="Proteomes" id="UP000015453"/>
    </source>
</evidence>
<evidence type="ECO:0000256" key="1">
    <source>
        <dbReference type="SAM" id="MobiDB-lite"/>
    </source>
</evidence>
<protein>
    <submittedName>
        <fullName evidence="2">Uncharacterized protein</fullName>
    </submittedName>
</protein>
<organism evidence="2 3">
    <name type="scientific">Genlisea aurea</name>
    <dbReference type="NCBI Taxonomy" id="192259"/>
    <lineage>
        <taxon>Eukaryota</taxon>
        <taxon>Viridiplantae</taxon>
        <taxon>Streptophyta</taxon>
        <taxon>Embryophyta</taxon>
        <taxon>Tracheophyta</taxon>
        <taxon>Spermatophyta</taxon>
        <taxon>Magnoliopsida</taxon>
        <taxon>eudicotyledons</taxon>
        <taxon>Gunneridae</taxon>
        <taxon>Pentapetalae</taxon>
        <taxon>asterids</taxon>
        <taxon>lamiids</taxon>
        <taxon>Lamiales</taxon>
        <taxon>Lentibulariaceae</taxon>
        <taxon>Genlisea</taxon>
    </lineage>
</organism>